<dbReference type="EMBL" id="UOEP01000222">
    <property type="protein sequence ID" value="VAW24700.1"/>
    <property type="molecule type" value="Genomic_DNA"/>
</dbReference>
<feature type="domain" description="DUF4422" evidence="1">
    <location>
        <begin position="9"/>
        <end position="253"/>
    </location>
</feature>
<dbReference type="AlphaFoldDB" id="A0A3B0U6M9"/>
<dbReference type="EC" id="2.4.1.-" evidence="2"/>
<gene>
    <name evidence="2" type="ORF">MNBD_BACTEROID01-2079</name>
</gene>
<accession>A0A3B0U6M9</accession>
<reference evidence="2" key="1">
    <citation type="submission" date="2018-06" db="EMBL/GenBank/DDBJ databases">
        <authorList>
            <person name="Zhirakovskaya E."/>
        </authorList>
    </citation>
    <scope>NUCLEOTIDE SEQUENCE</scope>
</reference>
<dbReference type="Pfam" id="PF14393">
    <property type="entry name" value="DUF4422"/>
    <property type="match status" value="1"/>
</dbReference>
<protein>
    <submittedName>
        <fullName evidence="2">Glycosyltransferase</fullName>
        <ecNumber evidence="2">2.4.1.-</ecNumber>
    </submittedName>
</protein>
<evidence type="ECO:0000259" key="1">
    <source>
        <dbReference type="Pfam" id="PF14393"/>
    </source>
</evidence>
<proteinExistence type="predicted"/>
<sequence length="272" mass="32777">MANQEEGIKIFTFYYKPGEILVSNNVYVPVWAGKNGKKDDPLFIGDDSGDNISDKNKYYSELSGIYWVWKNTDHEIIGTCHYRRYFTNVNEPFSYRVKRVLYFFAGLMGKRHGLIYTNNINLWKPMILSRNEVIDILGHYDAILPAKRKLRQSIEQHYNKYHNPNDLILIRNILSEYYPSYLQSYKDVLNSNRLFANNMFILKRKDFEELMNWLFFILFRFEKKIDKDNYKGYQERIFGFLSERLVTVWITHNNINYKELPLIYFKKLKKKQ</sequence>
<organism evidence="2">
    <name type="scientific">hydrothermal vent metagenome</name>
    <dbReference type="NCBI Taxonomy" id="652676"/>
    <lineage>
        <taxon>unclassified sequences</taxon>
        <taxon>metagenomes</taxon>
        <taxon>ecological metagenomes</taxon>
    </lineage>
</organism>
<dbReference type="InterPro" id="IPR025536">
    <property type="entry name" value="DUF4422"/>
</dbReference>
<keyword evidence="2" id="KW-0328">Glycosyltransferase</keyword>
<dbReference type="GO" id="GO:0016757">
    <property type="term" value="F:glycosyltransferase activity"/>
    <property type="evidence" value="ECO:0007669"/>
    <property type="project" value="UniProtKB-KW"/>
</dbReference>
<evidence type="ECO:0000313" key="2">
    <source>
        <dbReference type="EMBL" id="VAW24700.1"/>
    </source>
</evidence>
<keyword evidence="2" id="KW-0808">Transferase</keyword>
<name>A0A3B0U6M9_9ZZZZ</name>